<feature type="transmembrane region" description="Helical" evidence="8">
    <location>
        <begin position="258"/>
        <end position="285"/>
    </location>
</feature>
<evidence type="ECO:0000256" key="7">
    <source>
        <dbReference type="ARBA" id="ARBA00023136"/>
    </source>
</evidence>
<dbReference type="GO" id="GO:0005886">
    <property type="term" value="C:plasma membrane"/>
    <property type="evidence" value="ECO:0007669"/>
    <property type="project" value="UniProtKB-SubCell"/>
</dbReference>
<feature type="transmembrane region" description="Helical" evidence="8">
    <location>
        <begin position="129"/>
        <end position="150"/>
    </location>
</feature>
<dbReference type="STRING" id="930129.SAMN05216352_101141"/>
<evidence type="ECO:0000256" key="2">
    <source>
        <dbReference type="ARBA" id="ARBA00007935"/>
    </source>
</evidence>
<keyword evidence="10" id="KW-1185">Reference proteome</keyword>
<dbReference type="OrthoDB" id="9811721at2"/>
<reference evidence="9 10" key="1">
    <citation type="submission" date="2016-10" db="EMBL/GenBank/DDBJ databases">
        <authorList>
            <person name="de Groot N.N."/>
        </authorList>
    </citation>
    <scope>NUCLEOTIDE SEQUENCE [LARGE SCALE GENOMIC DNA]</scope>
    <source>
        <strain evidence="10">P4B,CCM 7963,CECT 7998,DSM 25260,IBRC-M 10614,KCTC 13821</strain>
    </source>
</reference>
<evidence type="ECO:0000256" key="6">
    <source>
        <dbReference type="ARBA" id="ARBA00022989"/>
    </source>
</evidence>
<accession>A0A1G8BZM8</accession>
<gene>
    <name evidence="9" type="ORF">SAMN05216352_101141</name>
</gene>
<keyword evidence="3" id="KW-0813">Transport</keyword>
<feature type="transmembrane region" description="Helical" evidence="8">
    <location>
        <begin position="203"/>
        <end position="223"/>
    </location>
</feature>
<evidence type="ECO:0000256" key="5">
    <source>
        <dbReference type="ARBA" id="ARBA00022692"/>
    </source>
</evidence>
<dbReference type="PANTHER" id="PTHR30472:SF25">
    <property type="entry name" value="ABC TRANSPORTER PERMEASE PROTEIN MJ0876-RELATED"/>
    <property type="match status" value="1"/>
</dbReference>
<evidence type="ECO:0000313" key="10">
    <source>
        <dbReference type="Proteomes" id="UP000199017"/>
    </source>
</evidence>
<dbReference type="GO" id="GO:0033214">
    <property type="term" value="P:siderophore-iron import into cell"/>
    <property type="evidence" value="ECO:0007669"/>
    <property type="project" value="TreeGrafter"/>
</dbReference>
<name>A0A1G8BZM8_9BACI</name>
<keyword evidence="4" id="KW-1003">Cell membrane</keyword>
<dbReference type="PANTHER" id="PTHR30472">
    <property type="entry name" value="FERRIC ENTEROBACTIN TRANSPORT SYSTEM PERMEASE PROTEIN"/>
    <property type="match status" value="1"/>
</dbReference>
<dbReference type="SUPFAM" id="SSF81345">
    <property type="entry name" value="ABC transporter involved in vitamin B12 uptake, BtuC"/>
    <property type="match status" value="1"/>
</dbReference>
<dbReference type="InterPro" id="IPR037294">
    <property type="entry name" value="ABC_BtuC-like"/>
</dbReference>
<dbReference type="FunFam" id="1.10.3470.10:FF:000001">
    <property type="entry name" value="Vitamin B12 ABC transporter permease BtuC"/>
    <property type="match status" value="1"/>
</dbReference>
<organism evidence="9 10">
    <name type="scientific">Alteribacillus bidgolensis</name>
    <dbReference type="NCBI Taxonomy" id="930129"/>
    <lineage>
        <taxon>Bacteria</taxon>
        <taxon>Bacillati</taxon>
        <taxon>Bacillota</taxon>
        <taxon>Bacilli</taxon>
        <taxon>Bacillales</taxon>
        <taxon>Bacillaceae</taxon>
        <taxon>Alteribacillus</taxon>
    </lineage>
</organism>
<dbReference type="RefSeq" id="WP_091579512.1">
    <property type="nucleotide sequence ID" value="NZ_FNDU01000001.1"/>
</dbReference>
<sequence>MNSQTSKAILCYLIGAVFLFVCISIGISAGSLSIPFLTSAEVLWRSLWNLDMPVTINETHATIIWNIRLPRVLLAALVGSSLALAGAAFQGLLKNPLADPYTLGVSSGAALGAVFVLFLGLSIPLLGSFTLPVVSILTGFLTLFFLLGFVRFIEKSLTTETIILAGIIVSSFLGSLISLLIALTEDELRQIISWLMGSVAMRGWDYIWLNVPFFVLGAGLLFANRKELNALVFGEETAKTLGVDTDKRRMTILAGASLLTGAAVSVSGTIGFVGLVIPHLVRLLFGPDHRLLLPMSIFTGGGFLVLTDLAARTIISPKELPIGVITAIIGAPIFGILLFQQRLKRMK</sequence>
<dbReference type="Proteomes" id="UP000199017">
    <property type="component" value="Unassembled WGS sequence"/>
</dbReference>
<dbReference type="AlphaFoldDB" id="A0A1G8BZM8"/>
<dbReference type="Gene3D" id="1.10.3470.10">
    <property type="entry name" value="ABC transporter involved in vitamin B12 uptake, BtuC"/>
    <property type="match status" value="1"/>
</dbReference>
<keyword evidence="7 8" id="KW-0472">Membrane</keyword>
<feature type="transmembrane region" description="Helical" evidence="8">
    <location>
        <begin position="320"/>
        <end position="339"/>
    </location>
</feature>
<protein>
    <submittedName>
        <fullName evidence="9">Iron complex transport system permease protein</fullName>
    </submittedName>
</protein>
<dbReference type="InterPro" id="IPR000522">
    <property type="entry name" value="ABC_transptr_permease_BtuC"/>
</dbReference>
<evidence type="ECO:0000256" key="1">
    <source>
        <dbReference type="ARBA" id="ARBA00004651"/>
    </source>
</evidence>
<evidence type="ECO:0000256" key="3">
    <source>
        <dbReference type="ARBA" id="ARBA00022448"/>
    </source>
</evidence>
<feature type="transmembrane region" description="Helical" evidence="8">
    <location>
        <begin position="12"/>
        <end position="37"/>
    </location>
</feature>
<comment type="similarity">
    <text evidence="2">Belongs to the binding-protein-dependent transport system permease family. FecCD subfamily.</text>
</comment>
<keyword evidence="5 8" id="KW-0812">Transmembrane</keyword>
<evidence type="ECO:0000313" key="9">
    <source>
        <dbReference type="EMBL" id="SDH38666.1"/>
    </source>
</evidence>
<evidence type="ECO:0000256" key="4">
    <source>
        <dbReference type="ARBA" id="ARBA00022475"/>
    </source>
</evidence>
<dbReference type="EMBL" id="FNDU01000001">
    <property type="protein sequence ID" value="SDH38666.1"/>
    <property type="molecule type" value="Genomic_DNA"/>
</dbReference>
<dbReference type="GO" id="GO:0022857">
    <property type="term" value="F:transmembrane transporter activity"/>
    <property type="evidence" value="ECO:0007669"/>
    <property type="project" value="InterPro"/>
</dbReference>
<keyword evidence="6 8" id="KW-1133">Transmembrane helix</keyword>
<proteinExistence type="inferred from homology"/>
<feature type="transmembrane region" description="Helical" evidence="8">
    <location>
        <begin position="101"/>
        <end position="123"/>
    </location>
</feature>
<feature type="transmembrane region" description="Helical" evidence="8">
    <location>
        <begin position="162"/>
        <end position="183"/>
    </location>
</feature>
<dbReference type="CDD" id="cd06550">
    <property type="entry name" value="TM_ABC_iron-siderophores_like"/>
    <property type="match status" value="1"/>
</dbReference>
<feature type="transmembrane region" description="Helical" evidence="8">
    <location>
        <begin position="72"/>
        <end position="89"/>
    </location>
</feature>
<evidence type="ECO:0000256" key="8">
    <source>
        <dbReference type="SAM" id="Phobius"/>
    </source>
</evidence>
<comment type="subcellular location">
    <subcellularLocation>
        <location evidence="1">Cell membrane</location>
        <topology evidence="1">Multi-pass membrane protein</topology>
    </subcellularLocation>
</comment>
<dbReference type="Pfam" id="PF01032">
    <property type="entry name" value="FecCD"/>
    <property type="match status" value="1"/>
</dbReference>